<feature type="transmembrane region" description="Helical" evidence="5">
    <location>
        <begin position="481"/>
        <end position="504"/>
    </location>
</feature>
<dbReference type="PANTHER" id="PTHR42718">
    <property type="entry name" value="MAJOR FACILITATOR SUPERFAMILY MULTIDRUG TRANSPORTER MFSC"/>
    <property type="match status" value="1"/>
</dbReference>
<evidence type="ECO:0000256" key="1">
    <source>
        <dbReference type="ARBA" id="ARBA00004651"/>
    </source>
</evidence>
<evidence type="ECO:0000256" key="4">
    <source>
        <dbReference type="ARBA" id="ARBA00023136"/>
    </source>
</evidence>
<reference evidence="7 8" key="1">
    <citation type="submission" date="2012-10" db="EMBL/GenBank/DDBJ databases">
        <title>The draft sequence of the Mycobacterium pheli genome.</title>
        <authorList>
            <person name="Pettersson B.M.F."/>
            <person name="Das S."/>
            <person name="Dasgupta S."/>
            <person name="Bhattacharya A."/>
            <person name="Kirsebom L.A."/>
        </authorList>
    </citation>
    <scope>NUCLEOTIDE SEQUENCE [LARGE SCALE GENOMIC DNA]</scope>
    <source>
        <strain evidence="7 8">CCUG 21000</strain>
    </source>
</reference>
<feature type="transmembrane region" description="Helical" evidence="5">
    <location>
        <begin position="210"/>
        <end position="227"/>
    </location>
</feature>
<dbReference type="InterPro" id="IPR011701">
    <property type="entry name" value="MFS"/>
</dbReference>
<feature type="transmembrane region" description="Helical" evidence="5">
    <location>
        <begin position="278"/>
        <end position="296"/>
    </location>
</feature>
<evidence type="ECO:0000313" key="7">
    <source>
        <dbReference type="EMBL" id="KAB7751779.1"/>
    </source>
</evidence>
<dbReference type="PROSITE" id="PS50850">
    <property type="entry name" value="MFS"/>
    <property type="match status" value="1"/>
</dbReference>
<gene>
    <name evidence="7" type="ORF">MPHL21000_23720</name>
</gene>
<keyword evidence="8" id="KW-1185">Reference proteome</keyword>
<keyword evidence="2 5" id="KW-0812">Transmembrane</keyword>
<dbReference type="Gene3D" id="1.20.1250.20">
    <property type="entry name" value="MFS general substrate transporter like domains"/>
    <property type="match status" value="1"/>
</dbReference>
<feature type="transmembrane region" description="Helical" evidence="5">
    <location>
        <begin position="114"/>
        <end position="136"/>
    </location>
</feature>
<evidence type="ECO:0000256" key="3">
    <source>
        <dbReference type="ARBA" id="ARBA00022989"/>
    </source>
</evidence>
<name>A0A5N5UTF5_MYCPH</name>
<feature type="transmembrane region" description="Helical" evidence="5">
    <location>
        <begin position="337"/>
        <end position="357"/>
    </location>
</feature>
<keyword evidence="3 5" id="KW-1133">Transmembrane helix</keyword>
<dbReference type="AlphaFoldDB" id="A0A5N5UTF5"/>
<feature type="transmembrane region" description="Helical" evidence="5">
    <location>
        <begin position="239"/>
        <end position="257"/>
    </location>
</feature>
<accession>A0A5N5UTF5</accession>
<dbReference type="RefSeq" id="WP_061481958.1">
    <property type="nucleotide sequence ID" value="NZ_ANBO01000045.1"/>
</dbReference>
<feature type="domain" description="Major facilitator superfamily (MFS) profile" evidence="6">
    <location>
        <begin position="24"/>
        <end position="509"/>
    </location>
</feature>
<proteinExistence type="predicted"/>
<feature type="transmembrane region" description="Helical" evidence="5">
    <location>
        <begin position="62"/>
        <end position="82"/>
    </location>
</feature>
<dbReference type="PANTHER" id="PTHR42718:SF42">
    <property type="entry name" value="EXPORT PROTEIN"/>
    <property type="match status" value="1"/>
</dbReference>
<comment type="caution">
    <text evidence="7">The sequence shown here is derived from an EMBL/GenBank/DDBJ whole genome shotgun (WGS) entry which is preliminary data.</text>
</comment>
<feature type="transmembrane region" description="Helical" evidence="5">
    <location>
        <begin position="179"/>
        <end position="198"/>
    </location>
</feature>
<dbReference type="GO" id="GO:0022857">
    <property type="term" value="F:transmembrane transporter activity"/>
    <property type="evidence" value="ECO:0007669"/>
    <property type="project" value="InterPro"/>
</dbReference>
<evidence type="ECO:0000313" key="8">
    <source>
        <dbReference type="Proteomes" id="UP000325690"/>
    </source>
</evidence>
<evidence type="ECO:0000256" key="5">
    <source>
        <dbReference type="SAM" id="Phobius"/>
    </source>
</evidence>
<dbReference type="Pfam" id="PF07690">
    <property type="entry name" value="MFS_1"/>
    <property type="match status" value="1"/>
</dbReference>
<dbReference type="Proteomes" id="UP000325690">
    <property type="component" value="Unassembled WGS sequence"/>
</dbReference>
<dbReference type="SUPFAM" id="SSF103473">
    <property type="entry name" value="MFS general substrate transporter"/>
    <property type="match status" value="1"/>
</dbReference>
<dbReference type="GO" id="GO:0005886">
    <property type="term" value="C:plasma membrane"/>
    <property type="evidence" value="ECO:0007669"/>
    <property type="project" value="UniProtKB-SubCell"/>
</dbReference>
<sequence>MAHRLDRSAKDIGARAERFARFWLLTVASLGVLLVIASMVGLNAAMPDLALATGASQTDLTWIVDGYTLVLACLLLPAGALGDRYGRRGAMLFGLALFAVASAAPLIFDAPLHIIMARLVAGAGAAFVMPATLSLLTASFPKEERNKAVGIWAGTASAAAIVGFLGTGLLLEFYSWQSIFWAFTAAAIALLLCTLTIPTSRDESNTPLDWLGAVTIGAAVALFVYGMIEAPRYGWSHPAVWGCLAAGVVLAGVFAVVELRHDAPMLDVRLFARPDFGTGALGITCLFFSNFGFFFVEMQYLQLVMGYSALQTAFALAPLAVPIIILGATMHLYLPRVGLRTTVASGLAFQAGGLFLLSRIDEGAQYTDLVTPLLVMAIGIGLCVAPSTSAITNAVPLEKQGVASAVNDTSREVGAAIGIAVAGSVLAAQYSSALAPALAAFPEQVRDAAADSLAAAMEIAQQLGPAGAGLVEAATAAFIDAMGLSLVVLATALAVVAAIVAVWAPGRDGEQFGFLARRAESPDEPSADELGDAVADHADGGVRAAAGDRGQD</sequence>
<protein>
    <submittedName>
        <fullName evidence="7">Major facilitator transporter</fullName>
    </submittedName>
</protein>
<dbReference type="InterPro" id="IPR036259">
    <property type="entry name" value="MFS_trans_sf"/>
</dbReference>
<feature type="transmembrane region" description="Helical" evidence="5">
    <location>
        <begin position="21"/>
        <end position="42"/>
    </location>
</feature>
<feature type="transmembrane region" description="Helical" evidence="5">
    <location>
        <begin position="369"/>
        <end position="392"/>
    </location>
</feature>
<evidence type="ECO:0000259" key="6">
    <source>
        <dbReference type="PROSITE" id="PS50850"/>
    </source>
</evidence>
<comment type="subcellular location">
    <subcellularLocation>
        <location evidence="1">Cell membrane</location>
        <topology evidence="1">Multi-pass membrane protein</topology>
    </subcellularLocation>
</comment>
<keyword evidence="4 5" id="KW-0472">Membrane</keyword>
<dbReference type="Gene3D" id="1.20.1720.10">
    <property type="entry name" value="Multidrug resistance protein D"/>
    <property type="match status" value="1"/>
</dbReference>
<dbReference type="InterPro" id="IPR020846">
    <property type="entry name" value="MFS_dom"/>
</dbReference>
<organism evidence="7 8">
    <name type="scientific">Mycolicibacterium phlei DSM 43239 = CCUG 21000</name>
    <dbReference type="NCBI Taxonomy" id="1226750"/>
    <lineage>
        <taxon>Bacteria</taxon>
        <taxon>Bacillati</taxon>
        <taxon>Actinomycetota</taxon>
        <taxon>Actinomycetes</taxon>
        <taxon>Mycobacteriales</taxon>
        <taxon>Mycobacteriaceae</taxon>
        <taxon>Mycolicibacterium</taxon>
    </lineage>
</organism>
<feature type="transmembrane region" description="Helical" evidence="5">
    <location>
        <begin position="89"/>
        <end position="108"/>
    </location>
</feature>
<feature type="transmembrane region" description="Helical" evidence="5">
    <location>
        <begin position="308"/>
        <end position="330"/>
    </location>
</feature>
<feature type="transmembrane region" description="Helical" evidence="5">
    <location>
        <begin position="148"/>
        <end position="173"/>
    </location>
</feature>
<evidence type="ECO:0000256" key="2">
    <source>
        <dbReference type="ARBA" id="ARBA00022692"/>
    </source>
</evidence>
<dbReference type="GeneID" id="74301682"/>
<dbReference type="CDD" id="cd17321">
    <property type="entry name" value="MFS_MMR_MDR_like"/>
    <property type="match status" value="1"/>
</dbReference>
<dbReference type="EMBL" id="ANBP01000054">
    <property type="protein sequence ID" value="KAB7751779.1"/>
    <property type="molecule type" value="Genomic_DNA"/>
</dbReference>